<sequence length="74" mass="8588">MDLFAPAPPAAALTAPGASEETIAEIARTVEERLVARLETWRREELDDHVLRLVERRLEEETERRSWRRGSEVF</sequence>
<reference evidence="1 2" key="1">
    <citation type="submission" date="2019-06" db="EMBL/GenBank/DDBJ databases">
        <title>Whole genome shotgun sequence of Cellulomonas gelida NBRC 3748.</title>
        <authorList>
            <person name="Hosoyama A."/>
            <person name="Uohara A."/>
            <person name="Ohji S."/>
            <person name="Ichikawa N."/>
        </authorList>
    </citation>
    <scope>NUCLEOTIDE SEQUENCE [LARGE SCALE GENOMIC DNA]</scope>
    <source>
        <strain evidence="1 2">NBRC 3748</strain>
    </source>
</reference>
<dbReference type="EMBL" id="BJLQ01000025">
    <property type="protein sequence ID" value="GEA85088.1"/>
    <property type="molecule type" value="Genomic_DNA"/>
</dbReference>
<accession>A0A4Y3KQC3</accession>
<name>A0A4Y3KQC3_9CELL</name>
<comment type="caution">
    <text evidence="1">The sequence shown here is derived from an EMBL/GenBank/DDBJ whole genome shotgun (WGS) entry which is preliminary data.</text>
</comment>
<gene>
    <name evidence="1" type="ORF">CGE01nite_23390</name>
</gene>
<protein>
    <submittedName>
        <fullName evidence="1">Uncharacterized protein</fullName>
    </submittedName>
</protein>
<dbReference type="Proteomes" id="UP000320461">
    <property type="component" value="Unassembled WGS sequence"/>
</dbReference>
<dbReference type="AlphaFoldDB" id="A0A4Y3KQC3"/>
<organism evidence="1 2">
    <name type="scientific">Cellulomonas gelida</name>
    <dbReference type="NCBI Taxonomy" id="1712"/>
    <lineage>
        <taxon>Bacteria</taxon>
        <taxon>Bacillati</taxon>
        <taxon>Actinomycetota</taxon>
        <taxon>Actinomycetes</taxon>
        <taxon>Micrococcales</taxon>
        <taxon>Cellulomonadaceae</taxon>
        <taxon>Cellulomonas</taxon>
    </lineage>
</organism>
<proteinExistence type="predicted"/>
<evidence type="ECO:0000313" key="1">
    <source>
        <dbReference type="EMBL" id="GEA85088.1"/>
    </source>
</evidence>
<keyword evidence="2" id="KW-1185">Reference proteome</keyword>
<dbReference type="RefSeq" id="WP_170210957.1">
    <property type="nucleotide sequence ID" value="NZ_BJLQ01000025.1"/>
</dbReference>
<evidence type="ECO:0000313" key="2">
    <source>
        <dbReference type="Proteomes" id="UP000320461"/>
    </source>
</evidence>